<proteinExistence type="predicted"/>
<comment type="caution">
    <text evidence="1">The sequence shown here is derived from an EMBL/GenBank/DDBJ whole genome shotgun (WGS) entry which is preliminary data.</text>
</comment>
<evidence type="ECO:0000313" key="1">
    <source>
        <dbReference type="EMBL" id="EKE27690.1"/>
    </source>
</evidence>
<dbReference type="AlphaFoldDB" id="K2GWJ4"/>
<organism evidence="1">
    <name type="scientific">uncultured bacterium</name>
    <name type="common">gcode 4</name>
    <dbReference type="NCBI Taxonomy" id="1234023"/>
    <lineage>
        <taxon>Bacteria</taxon>
        <taxon>environmental samples</taxon>
    </lineage>
</organism>
<sequence length="147" mass="18603">MAQCKWPDESVNVLPNWFDFIIDEWPEFPIFMNKEFFYSEQITSMLFSIWAECWWIVDEKLGKYFDSQVEVRFRDWRISRWKLIRNTMIPLEYLTGWWHHCIIMKWKGEMVYIYYMDLREWIEIKLDKDYIWWLKEDVSWNVKDIIE</sequence>
<protein>
    <submittedName>
        <fullName evidence="1">Uncharacterized protein</fullName>
    </submittedName>
</protein>
<dbReference type="EMBL" id="AMFJ01000444">
    <property type="protein sequence ID" value="EKE27690.1"/>
    <property type="molecule type" value="Genomic_DNA"/>
</dbReference>
<accession>K2GWJ4</accession>
<name>K2GWJ4_9BACT</name>
<reference evidence="1" key="1">
    <citation type="journal article" date="2012" name="Science">
        <title>Fermentation, hydrogen, and sulfur metabolism in multiple uncultivated bacterial phyla.</title>
        <authorList>
            <person name="Wrighton K.C."/>
            <person name="Thomas B.C."/>
            <person name="Sharon I."/>
            <person name="Miller C.S."/>
            <person name="Castelle C.J."/>
            <person name="VerBerkmoes N.C."/>
            <person name="Wilkins M.J."/>
            <person name="Hettich R.L."/>
            <person name="Lipton M.S."/>
            <person name="Williams K.H."/>
            <person name="Long P.E."/>
            <person name="Banfield J.F."/>
        </authorList>
    </citation>
    <scope>NUCLEOTIDE SEQUENCE [LARGE SCALE GENOMIC DNA]</scope>
</reference>
<gene>
    <name evidence="1" type="ORF">ACD_3C00170G0006</name>
</gene>